<comment type="caution">
    <text evidence="12">The sequence shown here is derived from an EMBL/GenBank/DDBJ whole genome shotgun (WGS) entry which is preliminary data.</text>
</comment>
<keyword evidence="3 12" id="KW-0436">Ligase</keyword>
<evidence type="ECO:0000256" key="5">
    <source>
        <dbReference type="ARBA" id="ARBA00022840"/>
    </source>
</evidence>
<dbReference type="PROSITE" id="PS00867">
    <property type="entry name" value="CPSASE_2"/>
    <property type="match status" value="1"/>
</dbReference>
<gene>
    <name evidence="12" type="ORF">J2S70_000391</name>
</gene>
<dbReference type="PROSITE" id="PS50968">
    <property type="entry name" value="BIOTINYL_LIPOYL"/>
    <property type="match status" value="1"/>
</dbReference>
<dbReference type="InterPro" id="IPR050856">
    <property type="entry name" value="Biotin_carboxylase_complex"/>
</dbReference>
<dbReference type="InterPro" id="IPR005479">
    <property type="entry name" value="CPAse_ATP-bd"/>
</dbReference>
<dbReference type="InterPro" id="IPR005481">
    <property type="entry name" value="BC-like_N"/>
</dbReference>
<dbReference type="GO" id="GO:0003989">
    <property type="term" value="F:acetyl-CoA carboxylase activity"/>
    <property type="evidence" value="ECO:0007669"/>
    <property type="project" value="UniProtKB-EC"/>
</dbReference>
<dbReference type="SUPFAM" id="SSF56059">
    <property type="entry name" value="Glutathione synthetase ATP-binding domain-like"/>
    <property type="match status" value="1"/>
</dbReference>
<dbReference type="InterPro" id="IPR011764">
    <property type="entry name" value="Biotin_carboxylation_dom"/>
</dbReference>
<evidence type="ECO:0000256" key="4">
    <source>
        <dbReference type="ARBA" id="ARBA00022741"/>
    </source>
</evidence>
<dbReference type="InterPro" id="IPR016185">
    <property type="entry name" value="PreATP-grasp_dom_sf"/>
</dbReference>
<dbReference type="PANTHER" id="PTHR18866:SF33">
    <property type="entry name" value="METHYLCROTONOYL-COA CARBOXYLASE SUBUNIT ALPHA, MITOCHONDRIAL-RELATED"/>
    <property type="match status" value="1"/>
</dbReference>
<evidence type="ECO:0000256" key="1">
    <source>
        <dbReference type="ARBA" id="ARBA00001953"/>
    </source>
</evidence>
<dbReference type="SUPFAM" id="SSF51230">
    <property type="entry name" value="Single hybrid motif"/>
    <property type="match status" value="1"/>
</dbReference>
<feature type="domain" description="ATP-grasp" evidence="10">
    <location>
        <begin position="118"/>
        <end position="314"/>
    </location>
</feature>
<sequence length="607" mass="65475">MKILIANRSEIAMRVIRTAKDMLIPTVVGYAEADFGTPFTRFADEAHALGGQSYADTYMNGAKLIALAKQTGADAIHPGYGFLSESPEFAEAVTDAGITWIGPSPATLRELGDKISARQLAERSGVQPVPGISEAIAGRDEVEAFIERWGYPIVTKKADGGGGRGITIIRNDDDLNHFFTAAGPNPQGIFVEKFLETARHIETQCMRDSHGNFAVVSTRDCSIQRRNQKLIEEAPAPGLSAEQEQTLFDWSRALFEGSDFVGLGTCEFLVERAVAGEDSAIFFLEVNPRLQVEHTVSEEVTGLDLVREQILIASGQPMSAVPEPVGHSFEFRLTSEDPARDMMPSEGTITNLQWPLGHGVRIETGVQQGDCVTSAFDSMLAKIIVTGPNRDIAIARSLRALAELRFEGIATPMGLYRDVIDTETFKNVEYSTRWFEEDFLPRWQQSATAAPGLALAKPAGTQPVAVSTPQPGGAPSANTPERETFIIEIDGKLSELRVPKGLFGGGATAPSPRPQPLRRAPRTREGLTNGGEAATGDVRSPIQAIVVRVVAEEGQQVKEGDLLVVLESMKMESYVYAPIDGVVESISTTQGANVAAGNQLLTITPNN</sequence>
<dbReference type="GO" id="GO:0004075">
    <property type="term" value="F:biotin carboxylase activity"/>
    <property type="evidence" value="ECO:0007669"/>
    <property type="project" value="UniProtKB-EC"/>
</dbReference>
<dbReference type="Gene3D" id="3.30.470.20">
    <property type="entry name" value="ATP-grasp fold, B domain"/>
    <property type="match status" value="1"/>
</dbReference>
<accession>A0ABT9NEJ3</accession>
<evidence type="ECO:0000259" key="9">
    <source>
        <dbReference type="PROSITE" id="PS50968"/>
    </source>
</evidence>
<dbReference type="SMART" id="SM00878">
    <property type="entry name" value="Biotin_carb_C"/>
    <property type="match status" value="1"/>
</dbReference>
<reference evidence="12 13" key="1">
    <citation type="submission" date="2023-07" db="EMBL/GenBank/DDBJ databases">
        <title>Sequencing the genomes of 1000 actinobacteria strains.</title>
        <authorList>
            <person name="Klenk H.-P."/>
        </authorList>
    </citation>
    <scope>NUCLEOTIDE SEQUENCE [LARGE SCALE GENOMIC DNA]</scope>
    <source>
        <strain evidence="12 13">DSM 17163</strain>
    </source>
</reference>
<evidence type="ECO:0000256" key="3">
    <source>
        <dbReference type="ARBA" id="ARBA00022598"/>
    </source>
</evidence>
<comment type="cofactor">
    <cofactor evidence="1">
        <name>biotin</name>
        <dbReference type="ChEBI" id="CHEBI:57586"/>
    </cofactor>
</comment>
<dbReference type="InterPro" id="IPR011054">
    <property type="entry name" value="Rudment_hybrid_motif"/>
</dbReference>
<dbReference type="InterPro" id="IPR005482">
    <property type="entry name" value="Biotin_COase_C"/>
</dbReference>
<dbReference type="Pfam" id="PF00289">
    <property type="entry name" value="Biotin_carb_N"/>
    <property type="match status" value="1"/>
</dbReference>
<organism evidence="12 13">
    <name type="scientific">Trueperella bonasi</name>
    <dbReference type="NCBI Taxonomy" id="312286"/>
    <lineage>
        <taxon>Bacteria</taxon>
        <taxon>Bacillati</taxon>
        <taxon>Actinomycetota</taxon>
        <taxon>Actinomycetes</taxon>
        <taxon>Actinomycetales</taxon>
        <taxon>Actinomycetaceae</taxon>
        <taxon>Trueperella</taxon>
    </lineage>
</organism>
<feature type="domain" description="Biotin carboxylation" evidence="11">
    <location>
        <begin position="1"/>
        <end position="440"/>
    </location>
</feature>
<feature type="region of interest" description="Disordered" evidence="8">
    <location>
        <begin position="460"/>
        <end position="481"/>
    </location>
</feature>
<dbReference type="SUPFAM" id="SSF52440">
    <property type="entry name" value="PreATP-grasp domain"/>
    <property type="match status" value="1"/>
</dbReference>
<evidence type="ECO:0000313" key="13">
    <source>
        <dbReference type="Proteomes" id="UP001243212"/>
    </source>
</evidence>
<evidence type="ECO:0000259" key="11">
    <source>
        <dbReference type="PROSITE" id="PS50979"/>
    </source>
</evidence>
<keyword evidence="4 7" id="KW-0547">Nucleotide-binding</keyword>
<dbReference type="Pfam" id="PF00364">
    <property type="entry name" value="Biotin_lipoyl"/>
    <property type="match status" value="1"/>
</dbReference>
<evidence type="ECO:0000256" key="6">
    <source>
        <dbReference type="ARBA" id="ARBA00023267"/>
    </source>
</evidence>
<dbReference type="GO" id="GO:0004658">
    <property type="term" value="F:propionyl-CoA carboxylase activity"/>
    <property type="evidence" value="ECO:0007669"/>
    <property type="project" value="UniProtKB-EC"/>
</dbReference>
<feature type="region of interest" description="Disordered" evidence="8">
    <location>
        <begin position="501"/>
        <end position="535"/>
    </location>
</feature>
<feature type="domain" description="Lipoyl-binding" evidence="9">
    <location>
        <begin position="522"/>
        <end position="604"/>
    </location>
</feature>
<proteinExistence type="predicted"/>
<dbReference type="CDD" id="cd06850">
    <property type="entry name" value="biotinyl_domain"/>
    <property type="match status" value="1"/>
</dbReference>
<name>A0ABT9NEJ3_9ACTO</name>
<dbReference type="EC" id="6.3.4.14" evidence="2"/>
<evidence type="ECO:0000259" key="10">
    <source>
        <dbReference type="PROSITE" id="PS50975"/>
    </source>
</evidence>
<dbReference type="InterPro" id="IPR011761">
    <property type="entry name" value="ATP-grasp"/>
</dbReference>
<dbReference type="Gene3D" id="2.40.50.100">
    <property type="match status" value="1"/>
</dbReference>
<evidence type="ECO:0000313" key="12">
    <source>
        <dbReference type="EMBL" id="MDP9805809.1"/>
    </source>
</evidence>
<evidence type="ECO:0000256" key="7">
    <source>
        <dbReference type="PROSITE-ProRule" id="PRU00409"/>
    </source>
</evidence>
<keyword evidence="13" id="KW-1185">Reference proteome</keyword>
<dbReference type="Proteomes" id="UP001243212">
    <property type="component" value="Unassembled WGS sequence"/>
</dbReference>
<dbReference type="Pfam" id="PF02785">
    <property type="entry name" value="Biotin_carb_C"/>
    <property type="match status" value="1"/>
</dbReference>
<dbReference type="PROSITE" id="PS50979">
    <property type="entry name" value="BC"/>
    <property type="match status" value="1"/>
</dbReference>
<keyword evidence="5 7" id="KW-0067">ATP-binding</keyword>
<protein>
    <recommendedName>
        <fullName evidence="2">biotin carboxylase</fullName>
        <ecNumber evidence="2">6.3.4.14</ecNumber>
    </recommendedName>
</protein>
<keyword evidence="6" id="KW-0092">Biotin</keyword>
<dbReference type="InterPro" id="IPR000089">
    <property type="entry name" value="Biotin_lipoyl"/>
</dbReference>
<dbReference type="SUPFAM" id="SSF51246">
    <property type="entry name" value="Rudiment single hybrid motif"/>
    <property type="match status" value="1"/>
</dbReference>
<dbReference type="Pfam" id="PF02786">
    <property type="entry name" value="CPSase_L_D2"/>
    <property type="match status" value="1"/>
</dbReference>
<dbReference type="RefSeq" id="WP_307682070.1">
    <property type="nucleotide sequence ID" value="NZ_JAUSQX010000001.1"/>
</dbReference>
<dbReference type="EMBL" id="JAUSQX010000001">
    <property type="protein sequence ID" value="MDP9805809.1"/>
    <property type="molecule type" value="Genomic_DNA"/>
</dbReference>
<dbReference type="PROSITE" id="PS50975">
    <property type="entry name" value="ATP_GRASP"/>
    <property type="match status" value="1"/>
</dbReference>
<dbReference type="PANTHER" id="PTHR18866">
    <property type="entry name" value="CARBOXYLASE:PYRUVATE/ACETYL-COA/PROPIONYL-COA CARBOXYLASE"/>
    <property type="match status" value="1"/>
</dbReference>
<evidence type="ECO:0000256" key="2">
    <source>
        <dbReference type="ARBA" id="ARBA00013263"/>
    </source>
</evidence>
<evidence type="ECO:0000256" key="8">
    <source>
        <dbReference type="SAM" id="MobiDB-lite"/>
    </source>
</evidence>
<dbReference type="InterPro" id="IPR011053">
    <property type="entry name" value="Single_hybrid_motif"/>
</dbReference>